<feature type="domain" description="VWFC" evidence="7">
    <location>
        <begin position="695"/>
        <end position="758"/>
    </location>
</feature>
<accession>A0A7E4UPE0</accession>
<feature type="region of interest" description="Disordered" evidence="4">
    <location>
        <begin position="889"/>
        <end position="949"/>
    </location>
</feature>
<dbReference type="Gene3D" id="6.20.200.20">
    <property type="match status" value="4"/>
</dbReference>
<dbReference type="PANTHER" id="PTHR46439">
    <property type="entry name" value="CYSTEINE-RICH MOTOR NEURON 1 PROTEIN"/>
    <property type="match status" value="1"/>
</dbReference>
<dbReference type="PROSITE" id="PS01208">
    <property type="entry name" value="VWFC_1"/>
    <property type="match status" value="4"/>
</dbReference>
<keyword evidence="5" id="KW-1133">Transmembrane helix</keyword>
<evidence type="ECO:0000259" key="7">
    <source>
        <dbReference type="PROSITE" id="PS50184"/>
    </source>
</evidence>
<keyword evidence="10" id="KW-1185">Reference proteome</keyword>
<reference evidence="11" key="2">
    <citation type="submission" date="2020-10" db="UniProtKB">
        <authorList>
            <consortium name="WormBaseParasite"/>
        </authorList>
    </citation>
    <scope>IDENTIFICATION</scope>
</reference>
<dbReference type="PROSITE" id="PS51323">
    <property type="entry name" value="IGFBP_N_2"/>
    <property type="match status" value="1"/>
</dbReference>
<evidence type="ECO:0000256" key="1">
    <source>
        <dbReference type="ARBA" id="ARBA00022729"/>
    </source>
</evidence>
<evidence type="ECO:0000313" key="10">
    <source>
        <dbReference type="Proteomes" id="UP000492821"/>
    </source>
</evidence>
<feature type="domain" description="VWFC" evidence="7">
    <location>
        <begin position="342"/>
        <end position="401"/>
    </location>
</feature>
<keyword evidence="5" id="KW-0812">Transmembrane</keyword>
<feature type="domain" description="IGFBP N-terminal" evidence="9">
    <location>
        <begin position="30"/>
        <end position="98"/>
    </location>
</feature>
<dbReference type="Pfam" id="PF00219">
    <property type="entry name" value="IGFBP"/>
    <property type="match status" value="1"/>
</dbReference>
<feature type="transmembrane region" description="Helical" evidence="5">
    <location>
        <begin position="852"/>
        <end position="877"/>
    </location>
</feature>
<evidence type="ECO:0000259" key="8">
    <source>
        <dbReference type="PROSITE" id="PS51252"/>
    </source>
</evidence>
<dbReference type="InterPro" id="IPR004094">
    <property type="entry name" value="Antistasin-like"/>
</dbReference>
<sequence>MPALGVFLALVALVGISRASEASENLINQLATECPPDCPELCPPTLGCSDTRLDACGCCQICLRQVNETCGPQLGACADGLYCRTKAGDEVQGRCTSKWPEPCLKAKCDVLFTPKCPDDSRLEVIKSDEDECCPKKGTCVCDAEKCAAKSAACLHGYERVMIQEGTGEPGNCCDEYECREPPIDCTAVDCDDSMDELPEECPGDSFRPLSYIPDGACCPIQPACRCKPGLCQPVHCPAGQSALISAKGDGSPGTCCDIFTCVAPSSLSKTKTAGTIVHRNLRCFDAHSNQTFAEGATFFRSACETCECRSGIVRCKQMQCPHIGADKCSVGHKEDECCPVCTGCLDDQGGRRNPSEHWAKDECTNCTCNPNTFSVECTVPVCKIDCLEPRRVPGECCPVCDAPTVVQPPVVCPDLRHCPLRCEHGLQKTDWGCFQCKCADGLEPTVASDPNSECVELSEANCDKQCAHGYRRDQKGCPVCKCAKCPPIDTCYKHCLYGFETNSLGCPVCKCRGKSRIDARLQVSEKEVLATSNVCTSVVDGDRIVSRDEGEWWTDGNCRQCFCQHRTEYCSLISCPPRPTECPLADWHVAKGECCPSCAADVIIASNGTVPATAVSQHGQTVCHSPGDGRLYVDGETWNLADCVSCTCRVGHVLCSATQCPPVPCDEPLKAEGDSCCATCPPELTLTSFNETSAGFCTDDHGIARANGEQWRLNECTSCRCSASSPDPLCFSEKCPYSAEDCEGKPLMIKGRCCPVCSDELRAESICTYENHTYTLHEEFWPNECRNCTCHAGGRLDCVELQCPPCEHFIVRIAGECCGMCVREHTTSGAEYRNPGGDEHVAKPVADGYRGLILGLFMLVSVLGFATAAIGIVYIAIRRRNKLAAKQPHMGAIPHTKDPLAAKHRVPSESESANMSLLSNHSDSSTAPSSNSSDHGQHSETSPLTPDLV</sequence>
<name>A0A7E4UPE0_PANRE</name>
<dbReference type="Pfam" id="PF23334">
    <property type="entry name" value="VWC2L_2nd"/>
    <property type="match status" value="1"/>
</dbReference>
<feature type="domain" description="VWFC" evidence="7">
    <location>
        <begin position="621"/>
        <end position="681"/>
    </location>
</feature>
<dbReference type="SMART" id="SM00121">
    <property type="entry name" value="IB"/>
    <property type="match status" value="1"/>
</dbReference>
<feature type="compositionally biased region" description="Low complexity" evidence="4">
    <location>
        <begin position="919"/>
        <end position="934"/>
    </location>
</feature>
<evidence type="ECO:0000313" key="11">
    <source>
        <dbReference type="WBParaSite" id="Pan_g11206.t1"/>
    </source>
</evidence>
<dbReference type="Pfam" id="PF00093">
    <property type="entry name" value="VWC"/>
    <property type="match status" value="2"/>
</dbReference>
<dbReference type="GO" id="GO:0004867">
    <property type="term" value="F:serine-type endopeptidase inhibitor activity"/>
    <property type="evidence" value="ECO:0007669"/>
    <property type="project" value="InterPro"/>
</dbReference>
<dbReference type="InterPro" id="IPR000867">
    <property type="entry name" value="IGFBP-like"/>
</dbReference>
<evidence type="ECO:0000256" key="5">
    <source>
        <dbReference type="SAM" id="Phobius"/>
    </source>
</evidence>
<protein>
    <submittedName>
        <fullName evidence="11">Cysteine-rich motor neuron 1 protein</fullName>
    </submittedName>
</protein>
<dbReference type="SUPFAM" id="SSF57603">
    <property type="entry name" value="FnI-like domain"/>
    <property type="match status" value="5"/>
</dbReference>
<dbReference type="AlphaFoldDB" id="A0A7E4UPE0"/>
<reference evidence="10" key="1">
    <citation type="journal article" date="2013" name="Genetics">
        <title>The draft genome and transcriptome of Panagrellus redivivus are shaped by the harsh demands of a free-living lifestyle.</title>
        <authorList>
            <person name="Srinivasan J."/>
            <person name="Dillman A.R."/>
            <person name="Macchietto M.G."/>
            <person name="Heikkinen L."/>
            <person name="Lakso M."/>
            <person name="Fracchia K.M."/>
            <person name="Antoshechkin I."/>
            <person name="Mortazavi A."/>
            <person name="Wong G."/>
            <person name="Sternberg P.W."/>
        </authorList>
    </citation>
    <scope>NUCLEOTIDE SEQUENCE [LARGE SCALE GENOMIC DNA]</scope>
    <source>
        <strain evidence="10">MT8872</strain>
    </source>
</reference>
<organism evidence="10 11">
    <name type="scientific">Panagrellus redivivus</name>
    <name type="common">Microworm</name>
    <dbReference type="NCBI Taxonomy" id="6233"/>
    <lineage>
        <taxon>Eukaryota</taxon>
        <taxon>Metazoa</taxon>
        <taxon>Ecdysozoa</taxon>
        <taxon>Nematoda</taxon>
        <taxon>Chromadorea</taxon>
        <taxon>Rhabditida</taxon>
        <taxon>Tylenchina</taxon>
        <taxon>Panagrolaimomorpha</taxon>
        <taxon>Panagrolaimoidea</taxon>
        <taxon>Panagrolaimidae</taxon>
        <taxon>Panagrellus</taxon>
    </lineage>
</organism>
<keyword evidence="5" id="KW-0472">Membrane</keyword>
<dbReference type="Gene3D" id="2.10.22.10">
    <property type="entry name" value="Antistasin, domain 1"/>
    <property type="match status" value="3"/>
</dbReference>
<feature type="domain" description="Antistasin-like" evidence="8">
    <location>
        <begin position="485"/>
        <end position="511"/>
    </location>
</feature>
<feature type="domain" description="VWFC" evidence="7">
    <location>
        <begin position="533"/>
        <end position="599"/>
    </location>
</feature>
<dbReference type="InterPro" id="IPR052624">
    <property type="entry name" value="CRIM1"/>
</dbReference>
<keyword evidence="2" id="KW-0677">Repeat</keyword>
<feature type="domain" description="VWFC" evidence="7">
    <location>
        <begin position="765"/>
        <end position="822"/>
    </location>
</feature>
<feature type="chain" id="PRO_5028813930" evidence="6">
    <location>
        <begin position="20"/>
        <end position="949"/>
    </location>
</feature>
<keyword evidence="3" id="KW-1015">Disulfide bond</keyword>
<dbReference type="WBParaSite" id="Pan_g11206.t1">
    <property type="protein sequence ID" value="Pan_g11206.t1"/>
    <property type="gene ID" value="Pan_g11206"/>
</dbReference>
<feature type="compositionally biased region" description="Polar residues" evidence="4">
    <location>
        <begin position="939"/>
        <end position="949"/>
    </location>
</feature>
<feature type="signal peptide" evidence="6">
    <location>
        <begin position="1"/>
        <end position="19"/>
    </location>
</feature>
<dbReference type="GO" id="GO:0005886">
    <property type="term" value="C:plasma membrane"/>
    <property type="evidence" value="ECO:0007669"/>
    <property type="project" value="TreeGrafter"/>
</dbReference>
<dbReference type="PROSITE" id="PS51252">
    <property type="entry name" value="ANTISTASIN"/>
    <property type="match status" value="2"/>
</dbReference>
<feature type="compositionally biased region" description="Polar residues" evidence="4">
    <location>
        <begin position="909"/>
        <end position="918"/>
    </location>
</feature>
<evidence type="ECO:0000256" key="6">
    <source>
        <dbReference type="SAM" id="SignalP"/>
    </source>
</evidence>
<dbReference type="InterPro" id="IPR011061">
    <property type="entry name" value="Hirudin/antistatin"/>
</dbReference>
<evidence type="ECO:0000256" key="2">
    <source>
        <dbReference type="ARBA" id="ARBA00022737"/>
    </source>
</evidence>
<dbReference type="SUPFAM" id="SSF57184">
    <property type="entry name" value="Growth factor receptor domain"/>
    <property type="match status" value="1"/>
</dbReference>
<dbReference type="PROSITE" id="PS50184">
    <property type="entry name" value="VWFC_2"/>
    <property type="match status" value="5"/>
</dbReference>
<dbReference type="PANTHER" id="PTHR46439:SF1">
    <property type="entry name" value="CYSTEINE-RICH MOTOR NEURON 1 PROTEIN"/>
    <property type="match status" value="1"/>
</dbReference>
<dbReference type="SUPFAM" id="SSF57262">
    <property type="entry name" value="Leech antihemostatic proteins"/>
    <property type="match status" value="1"/>
</dbReference>
<proteinExistence type="predicted"/>
<feature type="domain" description="Antistasin-like" evidence="8">
    <location>
        <begin position="454"/>
        <end position="482"/>
    </location>
</feature>
<dbReference type="InterPro" id="IPR009030">
    <property type="entry name" value="Growth_fac_rcpt_cys_sf"/>
</dbReference>
<dbReference type="InterPro" id="IPR001007">
    <property type="entry name" value="VWF_dom"/>
</dbReference>
<keyword evidence="1 6" id="KW-0732">Signal</keyword>
<dbReference type="SMART" id="SM00214">
    <property type="entry name" value="VWC"/>
    <property type="match status" value="6"/>
</dbReference>
<evidence type="ECO:0000256" key="3">
    <source>
        <dbReference type="ARBA" id="ARBA00023157"/>
    </source>
</evidence>
<evidence type="ECO:0000259" key="9">
    <source>
        <dbReference type="PROSITE" id="PS51323"/>
    </source>
</evidence>
<dbReference type="Pfam" id="PF02822">
    <property type="entry name" value="Antistasin"/>
    <property type="match status" value="2"/>
</dbReference>
<dbReference type="GO" id="GO:0005576">
    <property type="term" value="C:extracellular region"/>
    <property type="evidence" value="ECO:0007669"/>
    <property type="project" value="InterPro"/>
</dbReference>
<evidence type="ECO:0000256" key="4">
    <source>
        <dbReference type="SAM" id="MobiDB-lite"/>
    </source>
</evidence>
<dbReference type="Proteomes" id="UP000492821">
    <property type="component" value="Unassembled WGS sequence"/>
</dbReference>